<dbReference type="InterPro" id="IPR001867">
    <property type="entry name" value="OmpR/PhoB-type_DNA-bd"/>
</dbReference>
<feature type="domain" description="OmpR/PhoB-type" evidence="7">
    <location>
        <begin position="1"/>
        <end position="94"/>
    </location>
</feature>
<gene>
    <name evidence="8" type="ORF">Q2100_02230</name>
</gene>
<keyword evidence="4" id="KW-0804">Transcription</keyword>
<dbReference type="SUPFAM" id="SSF52540">
    <property type="entry name" value="P-loop containing nucleoside triphosphate hydrolases"/>
    <property type="match status" value="1"/>
</dbReference>
<dbReference type="InterPro" id="IPR011990">
    <property type="entry name" value="TPR-like_helical_dom_sf"/>
</dbReference>
<reference evidence="8" key="1">
    <citation type="submission" date="2023-07" db="EMBL/GenBank/DDBJ databases">
        <title>Mycolicibacterium sp. nov., a novel bacterial species.</title>
        <authorList>
            <person name="Cao Y."/>
        </authorList>
    </citation>
    <scope>NUCLEOTIDE SEQUENCE</scope>
    <source>
        <strain evidence="8">KC 300</strain>
    </source>
</reference>
<organism evidence="8 9">
    <name type="scientific">Mycolicibacterium arseniciresistens</name>
    <dbReference type="NCBI Taxonomy" id="3062257"/>
    <lineage>
        <taxon>Bacteria</taxon>
        <taxon>Bacillati</taxon>
        <taxon>Actinomycetota</taxon>
        <taxon>Actinomycetes</taxon>
        <taxon>Mycobacteriales</taxon>
        <taxon>Mycobacteriaceae</taxon>
        <taxon>Mycolicibacterium</taxon>
    </lineage>
</organism>
<evidence type="ECO:0000256" key="1">
    <source>
        <dbReference type="ARBA" id="ARBA00005820"/>
    </source>
</evidence>
<evidence type="ECO:0000313" key="8">
    <source>
        <dbReference type="EMBL" id="MDO3634562.1"/>
    </source>
</evidence>
<comment type="caution">
    <text evidence="8">The sequence shown here is derived from an EMBL/GenBank/DDBJ whole genome shotgun (WGS) entry which is preliminary data.</text>
</comment>
<dbReference type="PANTHER" id="PTHR35807">
    <property type="entry name" value="TRANSCRIPTIONAL REGULATOR REDD-RELATED"/>
    <property type="match status" value="1"/>
</dbReference>
<dbReference type="CDD" id="cd15831">
    <property type="entry name" value="BTAD"/>
    <property type="match status" value="1"/>
</dbReference>
<evidence type="ECO:0000256" key="4">
    <source>
        <dbReference type="ARBA" id="ARBA00023163"/>
    </source>
</evidence>
<dbReference type="InterPro" id="IPR036388">
    <property type="entry name" value="WH-like_DNA-bd_sf"/>
</dbReference>
<feature type="region of interest" description="Disordered" evidence="6">
    <location>
        <begin position="936"/>
        <end position="963"/>
    </location>
</feature>
<evidence type="ECO:0000256" key="6">
    <source>
        <dbReference type="SAM" id="MobiDB-lite"/>
    </source>
</evidence>
<feature type="DNA-binding region" description="OmpR/PhoB-type" evidence="5">
    <location>
        <begin position="1"/>
        <end position="94"/>
    </location>
</feature>
<dbReference type="InterPro" id="IPR027417">
    <property type="entry name" value="P-loop_NTPase"/>
</dbReference>
<dbReference type="Gene3D" id="1.10.10.10">
    <property type="entry name" value="Winged helix-like DNA-binding domain superfamily/Winged helix DNA-binding domain"/>
    <property type="match status" value="1"/>
</dbReference>
<dbReference type="InterPro" id="IPR005158">
    <property type="entry name" value="BTAD"/>
</dbReference>
<dbReference type="PANTHER" id="PTHR35807:SF1">
    <property type="entry name" value="TRANSCRIPTIONAL REGULATOR REDD"/>
    <property type="match status" value="1"/>
</dbReference>
<keyword evidence="3 5" id="KW-0238">DNA-binding</keyword>
<dbReference type="InterPro" id="IPR059106">
    <property type="entry name" value="WHD_MalT"/>
</dbReference>
<dbReference type="PROSITE" id="PS51755">
    <property type="entry name" value="OMPR_PHOB"/>
    <property type="match status" value="1"/>
</dbReference>
<evidence type="ECO:0000259" key="7">
    <source>
        <dbReference type="PROSITE" id="PS51755"/>
    </source>
</evidence>
<dbReference type="Proteomes" id="UP001168823">
    <property type="component" value="Unassembled WGS sequence"/>
</dbReference>
<accession>A0ABT8U9U7</accession>
<dbReference type="RefSeq" id="WP_302912683.1">
    <property type="nucleotide sequence ID" value="NZ_JAUMSQ010000007.1"/>
</dbReference>
<proteinExistence type="inferred from homology"/>
<dbReference type="InterPro" id="IPR051677">
    <property type="entry name" value="AfsR-DnrI-RedD_regulator"/>
</dbReference>
<evidence type="ECO:0000256" key="3">
    <source>
        <dbReference type="ARBA" id="ARBA00023125"/>
    </source>
</evidence>
<evidence type="ECO:0000256" key="2">
    <source>
        <dbReference type="ARBA" id="ARBA00023015"/>
    </source>
</evidence>
<sequence>MATEFRLLGDVEAWSDGERLDIGTMRQRCVLAALLVDVNRPTPADQLIHRIWADDLPHRARNALAGYLSRLRRIITAGGDVRIAREPGGYVLKADPASIDLHRFRQLASAARATADPVEADRRFCAALQLWRGEPFAALDTIWTNEVRRSLDAERVSVVLDGNDAGLRAGRHGELLSQLTAMSLSHPLDERVAGQLMLAQYRCGRQADALETYRVMRDRLAEELGVDPGGALRQVHQRILRGDFDDAGPAPAGTPPASETGADKAVRPTHTAPPAAVTRYRPPSSSRRLVERTRLIDTLRDRGGRRLLVIHGGAGFGKTTLASQWREVLVAEGVPVAWLTIDGDDNDVVWFLAHLIDAVRIVLPTLPEELRQALALRGVEAEHFVLTSLIAEIDGGGRRICVVVDDWHRVTDVATIGALEYLLLHGGEQLQVLVTTRIRAGLPMSRMRVRDELIEIDAATLRFTIAEARAFLVDQCGLALDERDVARLEETTDGWVAALQLASLSLRGRDDPTALISRMSGRHHAIGEYLAENVLDSLEPEMLDFLLATSITERVSGDLASALAGVGNGQALLEAAENRDLFLRRLDDDREWFRYHQLFAEFLERRLQRDQPERIVRLHAVASRWFADRGLLREAIHHAVAAGEDERAVELIELHGTDVLQHTQMSTFQALVSNLPSHTAALSPRLQLTLGWADSLHRPASAYAALDAFESAVERRSLPESEVHDMRVEADVLRGVLDSWADRSASAEELVSECLARPESLPPFLVGTAVNVMSFVEIERFDFAAARRWQDWGRPYQQRTPVPFAEIYGHGLSGTAAHELLDLDEAELHFRKGRLLAEQSGALSSHAARYVSALLAELMYERGEVAEAERLLDDCRRHGPVVGPVDFLVPLYIIRARIDAACGNRADAAGRLDEADQVAASFGLIRLRAHVENERTRLQLPGGEGRSGADEKDPLPDGGSGEVTAQLRDETEILRLLGDQPDLACHRAQAWVEKLEPAGRPRALLRARRLLVAAMAAAGRSEEAKQTLAGIAARCAELEMVRYLLDGGPQVIASVADLRDDLGSRGPNPAWPPVPRDFLDVVLRGA</sequence>
<dbReference type="Gene3D" id="1.25.40.10">
    <property type="entry name" value="Tetratricopeptide repeat domain"/>
    <property type="match status" value="2"/>
</dbReference>
<dbReference type="SMART" id="SM01043">
    <property type="entry name" value="BTAD"/>
    <property type="match status" value="1"/>
</dbReference>
<dbReference type="SMART" id="SM00862">
    <property type="entry name" value="Trans_reg_C"/>
    <property type="match status" value="1"/>
</dbReference>
<feature type="region of interest" description="Disordered" evidence="6">
    <location>
        <begin position="243"/>
        <end position="283"/>
    </location>
</feature>
<dbReference type="InterPro" id="IPR016032">
    <property type="entry name" value="Sig_transdc_resp-reg_C-effctor"/>
</dbReference>
<evidence type="ECO:0000313" key="9">
    <source>
        <dbReference type="Proteomes" id="UP001168823"/>
    </source>
</evidence>
<dbReference type="SUPFAM" id="SSF48452">
    <property type="entry name" value="TPR-like"/>
    <property type="match status" value="1"/>
</dbReference>
<feature type="compositionally biased region" description="Low complexity" evidence="6">
    <location>
        <begin position="247"/>
        <end position="257"/>
    </location>
</feature>
<dbReference type="Pfam" id="PF25873">
    <property type="entry name" value="WHD_MalT"/>
    <property type="match status" value="1"/>
</dbReference>
<dbReference type="Pfam" id="PF03704">
    <property type="entry name" value="BTAD"/>
    <property type="match status" value="1"/>
</dbReference>
<comment type="similarity">
    <text evidence="1">Belongs to the AfsR/DnrI/RedD regulatory family.</text>
</comment>
<protein>
    <submittedName>
        <fullName evidence="8">BTAD domain-containing putative transcriptional regulator</fullName>
    </submittedName>
</protein>
<dbReference type="SUPFAM" id="SSF46894">
    <property type="entry name" value="C-terminal effector domain of the bipartite response regulators"/>
    <property type="match status" value="1"/>
</dbReference>
<keyword evidence="2" id="KW-0805">Transcription regulation</keyword>
<name>A0ABT8U9U7_9MYCO</name>
<evidence type="ECO:0000256" key="5">
    <source>
        <dbReference type="PROSITE-ProRule" id="PRU01091"/>
    </source>
</evidence>
<dbReference type="EMBL" id="JAUMSQ010000007">
    <property type="protein sequence ID" value="MDO3634562.1"/>
    <property type="molecule type" value="Genomic_DNA"/>
</dbReference>
<keyword evidence="9" id="KW-1185">Reference proteome</keyword>
<dbReference type="Gene3D" id="3.40.50.300">
    <property type="entry name" value="P-loop containing nucleotide triphosphate hydrolases"/>
    <property type="match status" value="1"/>
</dbReference>